<gene>
    <name evidence="1" type="ORF">BpHYR1_028904</name>
</gene>
<dbReference type="EMBL" id="REGN01002326">
    <property type="protein sequence ID" value="RNA28879.1"/>
    <property type="molecule type" value="Genomic_DNA"/>
</dbReference>
<evidence type="ECO:0000313" key="1">
    <source>
        <dbReference type="EMBL" id="RNA28879.1"/>
    </source>
</evidence>
<comment type="caution">
    <text evidence="1">The sequence shown here is derived from an EMBL/GenBank/DDBJ whole genome shotgun (WGS) entry which is preliminary data.</text>
</comment>
<keyword evidence="2" id="KW-1185">Reference proteome</keyword>
<organism evidence="1 2">
    <name type="scientific">Brachionus plicatilis</name>
    <name type="common">Marine rotifer</name>
    <name type="synonym">Brachionus muelleri</name>
    <dbReference type="NCBI Taxonomy" id="10195"/>
    <lineage>
        <taxon>Eukaryota</taxon>
        <taxon>Metazoa</taxon>
        <taxon>Spiralia</taxon>
        <taxon>Gnathifera</taxon>
        <taxon>Rotifera</taxon>
        <taxon>Eurotatoria</taxon>
        <taxon>Monogononta</taxon>
        <taxon>Pseudotrocha</taxon>
        <taxon>Ploima</taxon>
        <taxon>Brachionidae</taxon>
        <taxon>Brachionus</taxon>
    </lineage>
</organism>
<protein>
    <submittedName>
        <fullName evidence="1">Uncharacterized protein</fullName>
    </submittedName>
</protein>
<dbReference type="AlphaFoldDB" id="A0A3M7RZM2"/>
<accession>A0A3M7RZM2</accession>
<evidence type="ECO:0000313" key="2">
    <source>
        <dbReference type="Proteomes" id="UP000276133"/>
    </source>
</evidence>
<name>A0A3M7RZM2_BRAPC</name>
<proteinExistence type="predicted"/>
<sequence length="62" mass="6915">MSGLTICSFFLDFPIQIYLGVIITFKGQVLDSEQKQPSSIKHLNCRCIGFKLGSYENLLDGS</sequence>
<dbReference type="Proteomes" id="UP000276133">
    <property type="component" value="Unassembled WGS sequence"/>
</dbReference>
<reference evidence="1 2" key="1">
    <citation type="journal article" date="2018" name="Sci. Rep.">
        <title>Genomic signatures of local adaptation to the degree of environmental predictability in rotifers.</title>
        <authorList>
            <person name="Franch-Gras L."/>
            <person name="Hahn C."/>
            <person name="Garcia-Roger E.M."/>
            <person name="Carmona M.J."/>
            <person name="Serra M."/>
            <person name="Gomez A."/>
        </authorList>
    </citation>
    <scope>NUCLEOTIDE SEQUENCE [LARGE SCALE GENOMIC DNA]</scope>
    <source>
        <strain evidence="1">HYR1</strain>
    </source>
</reference>